<dbReference type="NCBIfam" id="TIGR01319">
    <property type="entry name" value="glmL_fam"/>
    <property type="match status" value="1"/>
</dbReference>
<name>A0ABS6EZW2_9CLOT</name>
<gene>
    <name evidence="1" type="ORF">KQI89_08400</name>
</gene>
<dbReference type="RefSeq" id="WP_216456733.1">
    <property type="nucleotide sequence ID" value="NZ_JAHLQL010000002.1"/>
</dbReference>
<dbReference type="InterPro" id="IPR006230">
    <property type="entry name" value="MutL"/>
</dbReference>
<proteinExistence type="predicted"/>
<comment type="caution">
    <text evidence="1">The sequence shown here is derived from an EMBL/GenBank/DDBJ whole genome shotgun (WGS) entry which is preliminary data.</text>
</comment>
<accession>A0ABS6EZW2</accession>
<sequence length="499" mass="54983">MDAYLLIDFGSTYTKLTAVDIEKEEILGTSKDITTIEDNIMTGFEKAYKKLMSQLEGKNINFVRKLACSSAAGGLKMIAIGLVPDLTAEAAKRAALGAGARVLKTYSYELTDIEMEEIKKSNIDIILLAGGTDGGNKDCIIHNAKMLVKHNMKIPVVVAGNKVVNDEINRLFGGASIPYSITENVMPKLNELNVEPAREEIRKVFMGRIVDAKGLRSAEDYVNGILMPTPAAVLKAARVLSEGSDKEEGIGEIVVIDIGGATTDIHSIADGEPTKAGVTLRGLEEPFAKRTVEGDLGMRYSALSLWEAAGTRKIKKYLKNKDLDVEENCRLRSKNIMMVPKIGEETDFDEAMAKVATELAMERHCGYIEPVYSPLGVIYSQYGKDLMEVKYIIGTGGVLVHSENPGEILDSASFSTEDLNSLRPQRAKFLLDKTYILSAMGLLAEELPDVAVKIMKKYLKEVCSSKMQEKKDHVDIKMDMFKEELKNKKQFDNHCDGVF</sequence>
<keyword evidence="2" id="KW-1185">Reference proteome</keyword>
<protein>
    <submittedName>
        <fullName evidence="1">Glutamate mutase L</fullName>
    </submittedName>
</protein>
<dbReference type="PIRSF" id="PIRSF004729">
    <property type="entry name" value="MutL"/>
    <property type="match status" value="1"/>
</dbReference>
<dbReference type="Pfam" id="PF13941">
    <property type="entry name" value="MutL"/>
    <property type="match status" value="1"/>
</dbReference>
<dbReference type="Proteomes" id="UP000736583">
    <property type="component" value="Unassembled WGS sequence"/>
</dbReference>
<evidence type="ECO:0000313" key="2">
    <source>
        <dbReference type="Proteomes" id="UP000736583"/>
    </source>
</evidence>
<evidence type="ECO:0000313" key="1">
    <source>
        <dbReference type="EMBL" id="MBU5591784.1"/>
    </source>
</evidence>
<organism evidence="1 2">
    <name type="scientific">Clostridium simiarum</name>
    <dbReference type="NCBI Taxonomy" id="2841506"/>
    <lineage>
        <taxon>Bacteria</taxon>
        <taxon>Bacillati</taxon>
        <taxon>Bacillota</taxon>
        <taxon>Clostridia</taxon>
        <taxon>Eubacteriales</taxon>
        <taxon>Clostridiaceae</taxon>
        <taxon>Clostridium</taxon>
    </lineage>
</organism>
<dbReference type="EMBL" id="JAHLQL010000002">
    <property type="protein sequence ID" value="MBU5591784.1"/>
    <property type="molecule type" value="Genomic_DNA"/>
</dbReference>
<reference evidence="1 2" key="1">
    <citation type="submission" date="2021-06" db="EMBL/GenBank/DDBJ databases">
        <authorList>
            <person name="Sun Q."/>
            <person name="Li D."/>
        </authorList>
    </citation>
    <scope>NUCLEOTIDE SEQUENCE [LARGE SCALE GENOMIC DNA]</scope>
    <source>
        <strain evidence="1 2">MSJ-4</strain>
    </source>
</reference>
<dbReference type="NCBIfam" id="NF040745">
    <property type="entry name" value="accessory_GlmL"/>
    <property type="match status" value="1"/>
</dbReference>